<evidence type="ECO:0000256" key="12">
    <source>
        <dbReference type="ARBA" id="ARBA00023049"/>
    </source>
</evidence>
<protein>
    <recommendedName>
        <fullName evidence="6">Aminopeptidase N</fullName>
        <ecNumber evidence="5">3.4.11.2</ecNumber>
    </recommendedName>
</protein>
<dbReference type="PANTHER" id="PTHR45726">
    <property type="entry name" value="LEUKOTRIENE A-4 HYDROLASE"/>
    <property type="match status" value="1"/>
</dbReference>
<reference evidence="17" key="1">
    <citation type="journal article" date="2019" name="Int. J. Syst. Evol. Microbiol.">
        <title>The Global Catalogue of Microorganisms (GCM) 10K type strain sequencing project: providing services to taxonomists for standard genome sequencing and annotation.</title>
        <authorList>
            <consortium name="The Broad Institute Genomics Platform"/>
            <consortium name="The Broad Institute Genome Sequencing Center for Infectious Disease"/>
            <person name="Wu L."/>
            <person name="Ma J."/>
        </authorList>
    </citation>
    <scope>NUCLEOTIDE SEQUENCE [LARGE SCALE GENOMIC DNA]</scope>
    <source>
        <strain evidence="17">JCM 13476</strain>
    </source>
</reference>
<dbReference type="Pfam" id="PF17900">
    <property type="entry name" value="Peptidase_M1_N"/>
    <property type="match status" value="1"/>
</dbReference>
<keyword evidence="10" id="KW-0378">Hydrolase</keyword>
<comment type="caution">
    <text evidence="16">The sequence shown here is derived from an EMBL/GenBank/DDBJ whole genome shotgun (WGS) entry which is preliminary data.</text>
</comment>
<dbReference type="Pfam" id="PF01433">
    <property type="entry name" value="Peptidase_M1"/>
    <property type="match status" value="1"/>
</dbReference>
<comment type="catalytic activity">
    <reaction evidence="1">
        <text>Release of an N-terminal amino acid, Xaa-|-Yaa- from a peptide, amide or arylamide. Xaa is preferably Ala, but may be most amino acids including Pro (slow action). When a terminal hydrophobic residue is followed by a prolyl residue, the two may be released as an intact Xaa-Pro dipeptide.</text>
        <dbReference type="EC" id="3.4.11.2"/>
    </reaction>
</comment>
<gene>
    <name evidence="16" type="ORF">GCM10009093_11100</name>
</gene>
<dbReference type="SUPFAM" id="SSF55486">
    <property type="entry name" value="Metalloproteases ('zincins'), catalytic domain"/>
    <property type="match status" value="1"/>
</dbReference>
<keyword evidence="11" id="KW-0862">Zinc</keyword>
<dbReference type="EMBL" id="BAAAEJ010000003">
    <property type="protein sequence ID" value="GAA0385986.1"/>
    <property type="molecule type" value="Genomic_DNA"/>
</dbReference>
<comment type="cofactor">
    <cofactor evidence="2">
        <name>Zn(2+)</name>
        <dbReference type="ChEBI" id="CHEBI:29105"/>
    </cofactor>
</comment>
<keyword evidence="7" id="KW-0963">Cytoplasm</keyword>
<evidence type="ECO:0000256" key="1">
    <source>
        <dbReference type="ARBA" id="ARBA00000098"/>
    </source>
</evidence>
<keyword evidence="9" id="KW-0479">Metal-binding</keyword>
<dbReference type="EC" id="3.4.11.2" evidence="5"/>
<evidence type="ECO:0000259" key="15">
    <source>
        <dbReference type="Pfam" id="PF17900"/>
    </source>
</evidence>
<evidence type="ECO:0000313" key="17">
    <source>
        <dbReference type="Proteomes" id="UP001500791"/>
    </source>
</evidence>
<dbReference type="InterPro" id="IPR045357">
    <property type="entry name" value="Aminopeptidase_N-like_N"/>
</dbReference>
<dbReference type="Proteomes" id="UP001500791">
    <property type="component" value="Unassembled WGS sequence"/>
</dbReference>
<evidence type="ECO:0000256" key="6">
    <source>
        <dbReference type="ARBA" id="ARBA00015611"/>
    </source>
</evidence>
<evidence type="ECO:0000256" key="5">
    <source>
        <dbReference type="ARBA" id="ARBA00012564"/>
    </source>
</evidence>
<dbReference type="CDD" id="cd09603">
    <property type="entry name" value="M1_APN_like"/>
    <property type="match status" value="1"/>
</dbReference>
<dbReference type="InterPro" id="IPR034015">
    <property type="entry name" value="M1_LTA4H"/>
</dbReference>
<dbReference type="Gene3D" id="2.60.40.1730">
    <property type="entry name" value="tricorn interacting facor f3 domain"/>
    <property type="match status" value="1"/>
</dbReference>
<comment type="similarity">
    <text evidence="4">Belongs to the peptidase M1 family.</text>
</comment>
<sequence length="562" mass="62473">MRLTLLIAAASCALMTGLTVPAFAQQTTPFTLSSGSPRTPEQEAVAFNKARLAFDVRPEARSIKAQARLDFTALEAVAAIVLELDTRYAIDAITVDGHSISDWSNPQGRLTIPMAQPLHAGESVSIDIAYNGMPHTATRAPWDGGFVWSESNGKPWIATAVQGEGCDLIWPCIDHPMGEPEQVEMNITVPAGLSAPANGVLTGKTAHADGSTTWHWSTRNPDTYAITLSVGPYRELSGTYDSRYGNRIPLYFWPLESAPADKAQRLFDELPLMLDFFEDWVGPYPFANEKVGVVETPHLGMEHQTINAYGNGYKLDGKGYDWLMQHELAHEWFGNQMTNVSWDDMWLHEGFGTYMQPLYARWLNGERAMQSELETMRRTVSNRFPMVSGQPQDAATVYNAETGPALDLYYKGALIAHTLRLMIGDEAFKRSLRELVYDRPDPAPGNFKPVYRTTADYVAIVNRITGKDMGWFFDAYLYHAALPEVVMARDGGQVTLTWKTGSDLAFEMPLEVEIDGTVQTLAMQDGSARFTADPRAHILIDPQSKVLRRLDHIEQWKAQGGS</sequence>
<evidence type="ECO:0000256" key="3">
    <source>
        <dbReference type="ARBA" id="ARBA00004496"/>
    </source>
</evidence>
<evidence type="ECO:0000259" key="14">
    <source>
        <dbReference type="Pfam" id="PF01433"/>
    </source>
</evidence>
<feature type="domain" description="Peptidase M1 membrane alanine aminopeptidase" evidence="14">
    <location>
        <begin position="323"/>
        <end position="438"/>
    </location>
</feature>
<evidence type="ECO:0000256" key="2">
    <source>
        <dbReference type="ARBA" id="ARBA00001947"/>
    </source>
</evidence>
<dbReference type="InterPro" id="IPR027268">
    <property type="entry name" value="Peptidase_M4/M1_CTD_sf"/>
</dbReference>
<organism evidence="16 17">
    <name type="scientific">Brevundimonas terrae</name>
    <dbReference type="NCBI Taxonomy" id="363631"/>
    <lineage>
        <taxon>Bacteria</taxon>
        <taxon>Pseudomonadati</taxon>
        <taxon>Pseudomonadota</taxon>
        <taxon>Alphaproteobacteria</taxon>
        <taxon>Caulobacterales</taxon>
        <taxon>Caulobacteraceae</taxon>
        <taxon>Brevundimonas</taxon>
    </lineage>
</organism>
<dbReference type="PRINTS" id="PR00756">
    <property type="entry name" value="ALADIPTASE"/>
</dbReference>
<feature type="signal peptide" evidence="13">
    <location>
        <begin position="1"/>
        <end position="24"/>
    </location>
</feature>
<dbReference type="RefSeq" id="WP_167174027.1">
    <property type="nucleotide sequence ID" value="NZ_BAAAEJ010000003.1"/>
</dbReference>
<evidence type="ECO:0000256" key="10">
    <source>
        <dbReference type="ARBA" id="ARBA00022801"/>
    </source>
</evidence>
<dbReference type="InterPro" id="IPR014782">
    <property type="entry name" value="Peptidase_M1_dom"/>
</dbReference>
<feature type="domain" description="Aminopeptidase N-like N-terminal" evidence="15">
    <location>
        <begin position="52"/>
        <end position="221"/>
    </location>
</feature>
<comment type="subcellular location">
    <subcellularLocation>
        <location evidence="3">Cytoplasm</location>
    </subcellularLocation>
</comment>
<dbReference type="SUPFAM" id="SSF63737">
    <property type="entry name" value="Leukotriene A4 hydrolase N-terminal domain"/>
    <property type="match status" value="1"/>
</dbReference>
<evidence type="ECO:0000256" key="9">
    <source>
        <dbReference type="ARBA" id="ARBA00022723"/>
    </source>
</evidence>
<keyword evidence="8" id="KW-0645">Protease</keyword>
<feature type="chain" id="PRO_5047322417" description="Aminopeptidase N" evidence="13">
    <location>
        <begin position="25"/>
        <end position="562"/>
    </location>
</feature>
<evidence type="ECO:0000256" key="13">
    <source>
        <dbReference type="SAM" id="SignalP"/>
    </source>
</evidence>
<evidence type="ECO:0000256" key="7">
    <source>
        <dbReference type="ARBA" id="ARBA00022490"/>
    </source>
</evidence>
<name>A0ABP3I031_9CAUL</name>
<keyword evidence="17" id="KW-1185">Reference proteome</keyword>
<dbReference type="Gene3D" id="1.10.390.10">
    <property type="entry name" value="Neutral Protease Domain 2"/>
    <property type="match status" value="1"/>
</dbReference>
<proteinExistence type="inferred from homology"/>
<evidence type="ECO:0000256" key="11">
    <source>
        <dbReference type="ARBA" id="ARBA00022833"/>
    </source>
</evidence>
<evidence type="ECO:0000313" key="16">
    <source>
        <dbReference type="EMBL" id="GAA0385986.1"/>
    </source>
</evidence>
<keyword evidence="13" id="KW-0732">Signal</keyword>
<dbReference type="InterPro" id="IPR001930">
    <property type="entry name" value="Peptidase_M1"/>
</dbReference>
<accession>A0ABP3I031</accession>
<dbReference type="InterPro" id="IPR042097">
    <property type="entry name" value="Aminopeptidase_N-like_N_sf"/>
</dbReference>
<evidence type="ECO:0000256" key="4">
    <source>
        <dbReference type="ARBA" id="ARBA00010136"/>
    </source>
</evidence>
<evidence type="ECO:0000256" key="8">
    <source>
        <dbReference type="ARBA" id="ARBA00022670"/>
    </source>
</evidence>
<dbReference type="PANTHER" id="PTHR45726:SF3">
    <property type="entry name" value="LEUKOTRIENE A-4 HYDROLASE"/>
    <property type="match status" value="1"/>
</dbReference>
<keyword evidence="12" id="KW-0482">Metalloprotease</keyword>